<dbReference type="EMBL" id="CAINUL010000001">
    <property type="protein sequence ID" value="CAD0105834.1"/>
    <property type="molecule type" value="Genomic_DNA"/>
</dbReference>
<organism evidence="4 5">
    <name type="scientific">Aureobasidium uvarum</name>
    <dbReference type="NCBI Taxonomy" id="2773716"/>
    <lineage>
        <taxon>Eukaryota</taxon>
        <taxon>Fungi</taxon>
        <taxon>Dikarya</taxon>
        <taxon>Ascomycota</taxon>
        <taxon>Pezizomycotina</taxon>
        <taxon>Dothideomycetes</taxon>
        <taxon>Dothideomycetidae</taxon>
        <taxon>Dothideales</taxon>
        <taxon>Saccotheciaceae</taxon>
        <taxon>Aureobasidium</taxon>
    </lineage>
</organism>
<dbReference type="Gene3D" id="1.10.238.10">
    <property type="entry name" value="EF-hand"/>
    <property type="match status" value="1"/>
</dbReference>
<dbReference type="GO" id="GO:0097602">
    <property type="term" value="F:cullin family protein binding"/>
    <property type="evidence" value="ECO:0007669"/>
    <property type="project" value="TreeGrafter"/>
</dbReference>
<evidence type="ECO:0000313" key="4">
    <source>
        <dbReference type="EMBL" id="CAD0105834.1"/>
    </source>
</evidence>
<keyword evidence="1" id="KW-0833">Ubl conjugation pathway</keyword>
<proteinExistence type="predicted"/>
<dbReference type="GO" id="GO:0045116">
    <property type="term" value="P:protein neddylation"/>
    <property type="evidence" value="ECO:0007669"/>
    <property type="project" value="TreeGrafter"/>
</dbReference>
<dbReference type="Gene3D" id="1.10.8.10">
    <property type="entry name" value="DNA helicase RuvA subunit, C-terminal domain"/>
    <property type="match status" value="1"/>
</dbReference>
<dbReference type="Pfam" id="PF03556">
    <property type="entry name" value="Cullin_binding"/>
    <property type="match status" value="1"/>
</dbReference>
<dbReference type="SUPFAM" id="SSF46934">
    <property type="entry name" value="UBA-like"/>
    <property type="match status" value="1"/>
</dbReference>
<evidence type="ECO:0000256" key="2">
    <source>
        <dbReference type="RuleBase" id="RU410713"/>
    </source>
</evidence>
<dbReference type="Pfam" id="PF14555">
    <property type="entry name" value="UBA_4"/>
    <property type="match status" value="1"/>
</dbReference>
<dbReference type="GO" id="GO:0031624">
    <property type="term" value="F:ubiquitin conjugating enzyme binding"/>
    <property type="evidence" value="ECO:0007669"/>
    <property type="project" value="TreeGrafter"/>
</dbReference>
<dbReference type="InterPro" id="IPR009060">
    <property type="entry name" value="UBA-like_sf"/>
</dbReference>
<feature type="domain" description="DCUN1" evidence="3">
    <location>
        <begin position="92"/>
        <end position="295"/>
    </location>
</feature>
<keyword evidence="5" id="KW-1185">Reference proteome</keyword>
<gene>
    <name evidence="4" type="ORF">AWRI4620_LOCUS89</name>
</gene>
<dbReference type="PANTHER" id="PTHR12281">
    <property type="entry name" value="RP42 RELATED"/>
    <property type="match status" value="1"/>
</dbReference>
<dbReference type="Proteomes" id="UP000745764">
    <property type="component" value="Unassembled WGS sequence"/>
</dbReference>
<dbReference type="GO" id="GO:0032182">
    <property type="term" value="F:ubiquitin-like protein binding"/>
    <property type="evidence" value="ECO:0007669"/>
    <property type="project" value="TreeGrafter"/>
</dbReference>
<dbReference type="PROSITE" id="PS51229">
    <property type="entry name" value="DCUN1"/>
    <property type="match status" value="1"/>
</dbReference>
<name>A0A9N8KC92_9PEZI</name>
<protein>
    <recommendedName>
        <fullName evidence="2">Defective in cullin neddylation protein</fullName>
    </recommendedName>
</protein>
<reference evidence="4" key="1">
    <citation type="submission" date="2020-06" db="EMBL/GenBank/DDBJ databases">
        <authorList>
            <person name="Onetto C."/>
        </authorList>
    </citation>
    <scope>NUCLEOTIDE SEQUENCE</scope>
</reference>
<evidence type="ECO:0000259" key="3">
    <source>
        <dbReference type="PROSITE" id="PS51229"/>
    </source>
</evidence>
<comment type="caution">
    <text evidence="4">The sequence shown here is derived from an EMBL/GenBank/DDBJ whole genome shotgun (WGS) entry which is preliminary data.</text>
</comment>
<dbReference type="InterPro" id="IPR042460">
    <property type="entry name" value="DCN1-like_PONY"/>
</dbReference>
<evidence type="ECO:0000256" key="1">
    <source>
        <dbReference type="ARBA" id="ARBA00022786"/>
    </source>
</evidence>
<dbReference type="AlphaFoldDB" id="A0A9N8KC92"/>
<dbReference type="OrthoDB" id="27198at2759"/>
<dbReference type="InterPro" id="IPR014764">
    <property type="entry name" value="DCN-prot"/>
</dbReference>
<evidence type="ECO:0000313" key="5">
    <source>
        <dbReference type="Proteomes" id="UP000745764"/>
    </source>
</evidence>
<accession>A0A9N8KC92</accession>
<dbReference type="PANTHER" id="PTHR12281:SF31">
    <property type="entry name" value="DCN1-LIKE PROTEIN 3"/>
    <property type="match status" value="1"/>
</dbReference>
<dbReference type="Gene3D" id="1.10.238.200">
    <property type="entry name" value="Cullin, PONY binding domain"/>
    <property type="match status" value="1"/>
</dbReference>
<dbReference type="InterPro" id="IPR005176">
    <property type="entry name" value="PONY_dom"/>
</dbReference>
<comment type="function">
    <text evidence="2">Neddylation of cullins play an essential role in the regulation of SCF-type complexes activity.</text>
</comment>
<dbReference type="GO" id="GO:0000151">
    <property type="term" value="C:ubiquitin ligase complex"/>
    <property type="evidence" value="ECO:0007669"/>
    <property type="project" value="TreeGrafter"/>
</dbReference>
<sequence length="311" mass="34852">MPPAYTASQKAAIQSFVDFTNTDRTTAGKVLRQHGWNVQVATNAAPLELLPPMRALNSLKMSDPMDIDDKHVLAANMPSYFQSGSTGGGSTASKGTLNKFFDKYREDVANEPDEVNIEGTMQLLTDIEVSPDDVGALIFSEMVKSPSLGKLTRTEFVDSLAGLGVNDVNKMRDMVQQRRASLAEASFRPTFKSIYKHTFILARQPGQKAVALENATEYWRLLLTSPSLEWSSPNTPWLDWWIEFLTEKYKKSVNKDMWDQTLVFAEKTLADEQLSFWSEDSAWPGVIDEFVEYVKTDKRQGQGVGDAMEVE</sequence>